<evidence type="ECO:0000256" key="1">
    <source>
        <dbReference type="SAM" id="MobiDB-lite"/>
    </source>
</evidence>
<accession>A0A506Y494</accession>
<feature type="compositionally biased region" description="Low complexity" evidence="1">
    <location>
        <begin position="10"/>
        <end position="21"/>
    </location>
</feature>
<protein>
    <submittedName>
        <fullName evidence="2">Uncharacterized protein</fullName>
    </submittedName>
</protein>
<sequence>MRDAARARTRASAPTRIGCGRPARRPRAGQRTPAEARAPASACPTRRCARRAPPTHPLRARCCAAAA</sequence>
<evidence type="ECO:0000313" key="2">
    <source>
        <dbReference type="EMBL" id="TPW76673.1"/>
    </source>
</evidence>
<evidence type="ECO:0000313" key="3">
    <source>
        <dbReference type="Proteomes" id="UP000316252"/>
    </source>
</evidence>
<feature type="compositionally biased region" description="Low complexity" evidence="1">
    <location>
        <begin position="29"/>
        <end position="46"/>
    </location>
</feature>
<feature type="region of interest" description="Disordered" evidence="1">
    <location>
        <begin position="1"/>
        <end position="59"/>
    </location>
</feature>
<dbReference type="Proteomes" id="UP000316252">
    <property type="component" value="Unassembled WGS sequence"/>
</dbReference>
<reference evidence="2 3" key="1">
    <citation type="submission" date="2019-06" db="EMBL/GenBank/DDBJ databases">
        <authorList>
            <person name="Li F."/>
        </authorList>
    </citation>
    <scope>NUCLEOTIDE SEQUENCE [LARGE SCALE GENOMIC DNA]</scope>
    <source>
        <strain evidence="2 3">10F1D-1</strain>
    </source>
</reference>
<name>A0A506Y494_9MICO</name>
<comment type="caution">
    <text evidence="2">The sequence shown here is derived from an EMBL/GenBank/DDBJ whole genome shotgun (WGS) entry which is preliminary data.</text>
</comment>
<keyword evidence="3" id="KW-1185">Reference proteome</keyword>
<dbReference type="AlphaFoldDB" id="A0A506Y494"/>
<gene>
    <name evidence="2" type="ORF">FJ657_11945</name>
</gene>
<dbReference type="EMBL" id="VHQG01000002">
    <property type="protein sequence ID" value="TPW76673.1"/>
    <property type="molecule type" value="Genomic_DNA"/>
</dbReference>
<proteinExistence type="predicted"/>
<organism evidence="2 3">
    <name type="scientific">Schumannella soli</name>
    <dbReference type="NCBI Taxonomy" id="2590779"/>
    <lineage>
        <taxon>Bacteria</taxon>
        <taxon>Bacillati</taxon>
        <taxon>Actinomycetota</taxon>
        <taxon>Actinomycetes</taxon>
        <taxon>Micrococcales</taxon>
        <taxon>Microbacteriaceae</taxon>
        <taxon>Schumannella</taxon>
    </lineage>
</organism>